<accession>A0A255E4L2</accession>
<comment type="caution">
    <text evidence="1">The sequence shown here is derived from an EMBL/GenBank/DDBJ whole genome shotgun (WGS) entry which is preliminary data.</text>
</comment>
<dbReference type="Pfam" id="PF01663">
    <property type="entry name" value="Phosphodiest"/>
    <property type="match status" value="1"/>
</dbReference>
<evidence type="ECO:0008006" key="3">
    <source>
        <dbReference type="Google" id="ProtNLM"/>
    </source>
</evidence>
<organism evidence="1 2">
    <name type="scientific">Parenemella sanctibonifatiensis</name>
    <dbReference type="NCBI Taxonomy" id="2016505"/>
    <lineage>
        <taxon>Bacteria</taxon>
        <taxon>Bacillati</taxon>
        <taxon>Actinomycetota</taxon>
        <taxon>Actinomycetes</taxon>
        <taxon>Propionibacteriales</taxon>
        <taxon>Propionibacteriaceae</taxon>
        <taxon>Parenemella</taxon>
    </lineage>
</organism>
<dbReference type="PANTHER" id="PTHR10151">
    <property type="entry name" value="ECTONUCLEOTIDE PYROPHOSPHATASE/PHOSPHODIESTERASE"/>
    <property type="match status" value="1"/>
</dbReference>
<dbReference type="Gene3D" id="3.40.720.10">
    <property type="entry name" value="Alkaline Phosphatase, subunit A"/>
    <property type="match status" value="1"/>
</dbReference>
<dbReference type="PANTHER" id="PTHR10151:SF120">
    <property type="entry name" value="BIS(5'-ADENOSYL)-TRIPHOSPHATASE"/>
    <property type="match status" value="1"/>
</dbReference>
<evidence type="ECO:0000313" key="1">
    <source>
        <dbReference type="EMBL" id="OYN86436.1"/>
    </source>
</evidence>
<dbReference type="SUPFAM" id="SSF53649">
    <property type="entry name" value="Alkaline phosphatase-like"/>
    <property type="match status" value="1"/>
</dbReference>
<protein>
    <recommendedName>
        <fullName evidence="3">Alkaline phosphatase family protein</fullName>
    </recommendedName>
</protein>
<dbReference type="AlphaFoldDB" id="A0A255E4L2"/>
<dbReference type="EMBL" id="NMVI01000018">
    <property type="protein sequence ID" value="OYN86436.1"/>
    <property type="molecule type" value="Genomic_DNA"/>
</dbReference>
<dbReference type="InterPro" id="IPR002591">
    <property type="entry name" value="Phosphodiest/P_Trfase"/>
</dbReference>
<gene>
    <name evidence="1" type="ORF">CGZ92_08785</name>
</gene>
<dbReference type="InterPro" id="IPR017850">
    <property type="entry name" value="Alkaline_phosphatase_core_sf"/>
</dbReference>
<proteinExistence type="predicted"/>
<evidence type="ECO:0000313" key="2">
    <source>
        <dbReference type="Proteomes" id="UP000216533"/>
    </source>
</evidence>
<reference evidence="1 2" key="1">
    <citation type="submission" date="2017-07" db="EMBL/GenBank/DDBJ databases">
        <title>Draft whole genome sequences of clinical Proprionibacteriaceae strains.</title>
        <authorList>
            <person name="Bernier A.-M."/>
            <person name="Bernard K."/>
            <person name="Domingo M.-C."/>
        </authorList>
    </citation>
    <scope>NUCLEOTIDE SEQUENCE [LARGE SCALE GENOMIC DNA]</scope>
    <source>
        <strain evidence="1 2">NML 160184</strain>
    </source>
</reference>
<dbReference type="GO" id="GO:0016787">
    <property type="term" value="F:hydrolase activity"/>
    <property type="evidence" value="ECO:0007669"/>
    <property type="project" value="UniProtKB-ARBA"/>
</dbReference>
<name>A0A255E4L2_9ACTN</name>
<dbReference type="Proteomes" id="UP000216533">
    <property type="component" value="Unassembled WGS sequence"/>
</dbReference>
<sequence>MTGLPPMVLPLWERSTLANLMSTVAERLGGTASMTDVPGVCAVPEADRYVVLLVDGLGGRLLEAHTDLAPHLARHRVSTLTSGVPSTTATSVTSLGTGLPPGQHGIVGYTFRHHGSILNALTWRPGLRAVDLQARPTVFERLAEQGVRSQVVNPAHFQGSGLTGCALRGGRLNGVVDESDSAEFAERVSIASRSSSRSLTYAYLRMLDHTGHGSGVDSDAWRSTLRRIDGFVAEVAAQLPNGTALIVTGDHGMIDAGELTVLEEQADLAAGVDLVGGELRLRQLYSHEPGAVAQRWRDHWGDRAWIRTREEAIAENWFGPVDRSLADRIGDVLVAMRSDEVVGTVTMPGEWELVGVHGSLTPDEMEVPLVVIQR</sequence>